<comment type="caution">
    <text evidence="1">The sequence shown here is derived from an EMBL/GenBank/DDBJ whole genome shotgun (WGS) entry which is preliminary data.</text>
</comment>
<evidence type="ECO:0000313" key="2">
    <source>
        <dbReference type="Proteomes" id="UP000284021"/>
    </source>
</evidence>
<organism evidence="1 2">
    <name type="scientific">Pseudomonas cavernicola</name>
    <dbReference type="NCBI Taxonomy" id="2320866"/>
    <lineage>
        <taxon>Bacteria</taxon>
        <taxon>Pseudomonadati</taxon>
        <taxon>Pseudomonadota</taxon>
        <taxon>Gammaproteobacteria</taxon>
        <taxon>Pseudomonadales</taxon>
        <taxon>Pseudomonadaceae</taxon>
        <taxon>Pseudomonas</taxon>
    </lineage>
</organism>
<dbReference type="AlphaFoldDB" id="A0A418X9Z0"/>
<proteinExistence type="predicted"/>
<dbReference type="EMBL" id="QYUR01000008">
    <property type="protein sequence ID" value="RJG09306.1"/>
    <property type="molecule type" value="Genomic_DNA"/>
</dbReference>
<evidence type="ECO:0000313" key="1">
    <source>
        <dbReference type="EMBL" id="RJG09306.1"/>
    </source>
</evidence>
<reference evidence="1 2" key="1">
    <citation type="submission" date="2018-09" db="EMBL/GenBank/DDBJ databases">
        <authorList>
            <person name="Zhu H."/>
        </authorList>
    </citation>
    <scope>NUCLEOTIDE SEQUENCE [LARGE SCALE GENOMIC DNA]</scope>
    <source>
        <strain evidence="1 2">K1S02-6</strain>
    </source>
</reference>
<sequence length="77" mass="8396">MELEGDLANGGAIQLKKTVLCDVCGASTAETGHGVLQAQWRDGECEGLRLCKACFGYAMATLRREHEARHLFDEGEQ</sequence>
<protein>
    <submittedName>
        <fullName evidence="1">Uncharacterized protein</fullName>
    </submittedName>
</protein>
<name>A0A418X9Z0_9PSED</name>
<dbReference type="Proteomes" id="UP000284021">
    <property type="component" value="Unassembled WGS sequence"/>
</dbReference>
<gene>
    <name evidence="1" type="ORF">D3879_24310</name>
</gene>
<dbReference type="OrthoDB" id="6168720at2"/>
<accession>A0A418X9Z0</accession>
<keyword evidence="2" id="KW-1185">Reference proteome</keyword>